<dbReference type="AlphaFoldDB" id="A0AAD6TIQ1"/>
<reference evidence="2" key="1">
    <citation type="submission" date="2023-03" db="EMBL/GenBank/DDBJ databases">
        <title>Massive genome expansion in bonnet fungi (Mycena s.s.) driven by repeated elements and novel gene families across ecological guilds.</title>
        <authorList>
            <consortium name="Lawrence Berkeley National Laboratory"/>
            <person name="Harder C.B."/>
            <person name="Miyauchi S."/>
            <person name="Viragh M."/>
            <person name="Kuo A."/>
            <person name="Thoen E."/>
            <person name="Andreopoulos B."/>
            <person name="Lu D."/>
            <person name="Skrede I."/>
            <person name="Drula E."/>
            <person name="Henrissat B."/>
            <person name="Morin E."/>
            <person name="Kohler A."/>
            <person name="Barry K."/>
            <person name="LaButti K."/>
            <person name="Morin E."/>
            <person name="Salamov A."/>
            <person name="Lipzen A."/>
            <person name="Mereny Z."/>
            <person name="Hegedus B."/>
            <person name="Baldrian P."/>
            <person name="Stursova M."/>
            <person name="Weitz H."/>
            <person name="Taylor A."/>
            <person name="Grigoriev I.V."/>
            <person name="Nagy L.G."/>
            <person name="Martin F."/>
            <person name="Kauserud H."/>
        </authorList>
    </citation>
    <scope>NUCLEOTIDE SEQUENCE</scope>
    <source>
        <strain evidence="2">CBHHK200</strain>
    </source>
</reference>
<evidence type="ECO:0000256" key="1">
    <source>
        <dbReference type="SAM" id="MobiDB-lite"/>
    </source>
</evidence>
<sequence length="238" mass="26377">MGRGKDRKAGGLCLYLITYPLVAHSSRNHGTEHSAQYSIPMLVTDVLFSTDGATRKFLGSPPTPSLTQGSRRARTAPSSSAPAANLAAVSPTTSTTQRQRLRARQLAAPLPYSSARPATHAPRPPTVTIPSADLSVPPKHLYVHCEEAVEDPPPRPPEVHRRDFPVAPGEPCRRSCGRQWDYVRVQLLPDRRLPDHCRLLSLQQRCGVLALQQRRSGCRHRRCPRRFTPGISSRFKSF</sequence>
<dbReference type="EMBL" id="JARJCM010000006">
    <property type="protein sequence ID" value="KAJ7044607.1"/>
    <property type="molecule type" value="Genomic_DNA"/>
</dbReference>
<feature type="compositionally biased region" description="Low complexity" evidence="1">
    <location>
        <begin position="75"/>
        <end position="121"/>
    </location>
</feature>
<name>A0AAD6TIQ1_9AGAR</name>
<feature type="region of interest" description="Disordered" evidence="1">
    <location>
        <begin position="55"/>
        <end position="133"/>
    </location>
</feature>
<comment type="caution">
    <text evidence="2">The sequence shown here is derived from an EMBL/GenBank/DDBJ whole genome shotgun (WGS) entry which is preliminary data.</text>
</comment>
<evidence type="ECO:0000313" key="3">
    <source>
        <dbReference type="Proteomes" id="UP001218188"/>
    </source>
</evidence>
<gene>
    <name evidence="2" type="ORF">C8F04DRAFT_591729</name>
</gene>
<evidence type="ECO:0000313" key="2">
    <source>
        <dbReference type="EMBL" id="KAJ7044607.1"/>
    </source>
</evidence>
<protein>
    <submittedName>
        <fullName evidence="2">Uncharacterized protein</fullName>
    </submittedName>
</protein>
<accession>A0AAD6TIQ1</accession>
<proteinExistence type="predicted"/>
<dbReference type="Proteomes" id="UP001218188">
    <property type="component" value="Unassembled WGS sequence"/>
</dbReference>
<organism evidence="2 3">
    <name type="scientific">Mycena alexandri</name>
    <dbReference type="NCBI Taxonomy" id="1745969"/>
    <lineage>
        <taxon>Eukaryota</taxon>
        <taxon>Fungi</taxon>
        <taxon>Dikarya</taxon>
        <taxon>Basidiomycota</taxon>
        <taxon>Agaricomycotina</taxon>
        <taxon>Agaricomycetes</taxon>
        <taxon>Agaricomycetidae</taxon>
        <taxon>Agaricales</taxon>
        <taxon>Marasmiineae</taxon>
        <taxon>Mycenaceae</taxon>
        <taxon>Mycena</taxon>
    </lineage>
</organism>
<keyword evidence="3" id="KW-1185">Reference proteome</keyword>